<proteinExistence type="predicted"/>
<keyword evidence="1" id="KW-1133">Transmembrane helix</keyword>
<feature type="domain" description="Guanylate cyclase" evidence="2">
    <location>
        <begin position="429"/>
        <end position="562"/>
    </location>
</feature>
<organism evidence="3 4">
    <name type="scientific">Parachitinimonas caeni</name>
    <dbReference type="NCBI Taxonomy" id="3031301"/>
    <lineage>
        <taxon>Bacteria</taxon>
        <taxon>Pseudomonadati</taxon>
        <taxon>Pseudomonadota</taxon>
        <taxon>Betaproteobacteria</taxon>
        <taxon>Neisseriales</taxon>
        <taxon>Chitinibacteraceae</taxon>
        <taxon>Parachitinimonas</taxon>
    </lineage>
</organism>
<dbReference type="Pfam" id="PF05226">
    <property type="entry name" value="CHASE2"/>
    <property type="match status" value="1"/>
</dbReference>
<dbReference type="Proteomes" id="UP001172778">
    <property type="component" value="Unassembled WGS sequence"/>
</dbReference>
<dbReference type="InterPro" id="IPR029787">
    <property type="entry name" value="Nucleotide_cyclase"/>
</dbReference>
<dbReference type="SMART" id="SM00044">
    <property type="entry name" value="CYCc"/>
    <property type="match status" value="1"/>
</dbReference>
<dbReference type="PROSITE" id="PS50125">
    <property type="entry name" value="GUANYLATE_CYCLASE_2"/>
    <property type="match status" value="1"/>
</dbReference>
<evidence type="ECO:0000313" key="3">
    <source>
        <dbReference type="EMBL" id="MDK2125316.1"/>
    </source>
</evidence>
<evidence type="ECO:0000313" key="4">
    <source>
        <dbReference type="Proteomes" id="UP001172778"/>
    </source>
</evidence>
<comment type="caution">
    <text evidence="3">The sequence shown here is derived from an EMBL/GenBank/DDBJ whole genome shotgun (WGS) entry which is preliminary data.</text>
</comment>
<feature type="transmembrane region" description="Helical" evidence="1">
    <location>
        <begin position="22"/>
        <end position="44"/>
    </location>
</feature>
<dbReference type="InterPro" id="IPR001054">
    <property type="entry name" value="A/G_cyclase"/>
</dbReference>
<keyword evidence="3" id="KW-0456">Lyase</keyword>
<accession>A0ABT7DZ21</accession>
<keyword evidence="1" id="KW-0472">Membrane</keyword>
<dbReference type="PANTHER" id="PTHR43081:SF1">
    <property type="entry name" value="ADENYLATE CYCLASE, TERMINAL-DIFFERENTIATION SPECIFIC"/>
    <property type="match status" value="1"/>
</dbReference>
<dbReference type="GO" id="GO:0016829">
    <property type="term" value="F:lyase activity"/>
    <property type="evidence" value="ECO:0007669"/>
    <property type="project" value="UniProtKB-KW"/>
</dbReference>
<dbReference type="EC" id="4.6.1.-" evidence="3"/>
<feature type="transmembrane region" description="Helical" evidence="1">
    <location>
        <begin position="315"/>
        <end position="332"/>
    </location>
</feature>
<name>A0ABT7DZ21_9NEIS</name>
<dbReference type="InterPro" id="IPR050697">
    <property type="entry name" value="Adenylyl/Guanylyl_Cyclase_3/4"/>
</dbReference>
<dbReference type="Pfam" id="PF00211">
    <property type="entry name" value="Guanylate_cyc"/>
    <property type="match status" value="1"/>
</dbReference>
<dbReference type="SMART" id="SM01080">
    <property type="entry name" value="CHASE2"/>
    <property type="match status" value="1"/>
</dbReference>
<dbReference type="EMBL" id="JARRAF010000017">
    <property type="protein sequence ID" value="MDK2125316.1"/>
    <property type="molecule type" value="Genomic_DNA"/>
</dbReference>
<keyword evidence="4" id="KW-1185">Reference proteome</keyword>
<sequence length="632" mass="69248">MQSYPPAPSPQRTRLKKLWQKLWPPLAGLAAILFAWLITLTPPWREFALKEFDLWTVSSPAPTSKLPIFLIAIDDSSIAALNQRWPWPRRLHAKLIDELKAAGVGVIAFDVTFDTPSSEADDAALEAAIRRAGNVVLALGEIKEETQYGYTTLLKRPLIRFRKAGATEGRVNIYFDADRVVRIAPTEDNAFWRAILDMGAKRVPDFPGYHPLPSNPRLRYLGEPGVIPRVSYYQALDLKRNLPAAIPELQDAIVIIGRTAASTAELSMAKTDTFATPYSSLGNGAHTPGPEIHATLIENAVRGLTIQTAPDDSRSGLMLSVAFLALLIMGRGRFRPLTYAGMVILSSVGLLTLGYCLFVFAAYWLPVADALLPLPIVYASQAVVGYVGERRQREEIRRTFSRYVPEAVANELAIHPEKLVLGGERREVTLMFTDLEGFTSMSESAAPETVAEVLNRHFTAMHEIVIRYGGTVDKFIGDAIMAFWGAPLTDPEHALHATQAAIEMQAEMERLRAAFAAEGLPEIKMRVGLHTGQALIGNLGSRIGRVNYTAVGDAVNLASRLEGMNKEYGTGILLSGATATEINDRIPLKKLGEATVKGKIQAVEVYTPILLTPQERQEPVLTSTPLPAADQN</sequence>
<dbReference type="CDD" id="cd07302">
    <property type="entry name" value="CHD"/>
    <property type="match status" value="1"/>
</dbReference>
<evidence type="ECO:0000259" key="2">
    <source>
        <dbReference type="PROSITE" id="PS50125"/>
    </source>
</evidence>
<dbReference type="Gene3D" id="3.30.70.1230">
    <property type="entry name" value="Nucleotide cyclase"/>
    <property type="match status" value="1"/>
</dbReference>
<evidence type="ECO:0000256" key="1">
    <source>
        <dbReference type="SAM" id="Phobius"/>
    </source>
</evidence>
<feature type="transmembrane region" description="Helical" evidence="1">
    <location>
        <begin position="339"/>
        <end position="364"/>
    </location>
</feature>
<reference evidence="3" key="1">
    <citation type="submission" date="2023-03" db="EMBL/GenBank/DDBJ databases">
        <title>Chitinimonas shenzhenensis gen. nov., sp. nov., a novel member of family Burkholderiaceae isolated from activated sludge collected in Shen Zhen, China.</title>
        <authorList>
            <person name="Wang X."/>
        </authorList>
    </citation>
    <scope>NUCLEOTIDE SEQUENCE</scope>
    <source>
        <strain evidence="3">DQS-5</strain>
    </source>
</reference>
<keyword evidence="1" id="KW-0812">Transmembrane</keyword>
<dbReference type="PANTHER" id="PTHR43081">
    <property type="entry name" value="ADENYLATE CYCLASE, TERMINAL-DIFFERENTIATION SPECIFIC-RELATED"/>
    <property type="match status" value="1"/>
</dbReference>
<dbReference type="SUPFAM" id="SSF55073">
    <property type="entry name" value="Nucleotide cyclase"/>
    <property type="match status" value="1"/>
</dbReference>
<dbReference type="InterPro" id="IPR007890">
    <property type="entry name" value="CHASE2"/>
</dbReference>
<dbReference type="RefSeq" id="WP_284101625.1">
    <property type="nucleotide sequence ID" value="NZ_JARRAF010000017.1"/>
</dbReference>
<protein>
    <submittedName>
        <fullName evidence="3">Adenylate/guanylate cyclase domain-containing protein</fullName>
        <ecNumber evidence="3">4.6.1.-</ecNumber>
    </submittedName>
</protein>
<gene>
    <name evidence="3" type="ORF">PZA18_14765</name>
</gene>